<keyword evidence="1" id="KW-0067">ATP-binding</keyword>
<comment type="caution">
    <text evidence="1">The sequence shown here is derived from an EMBL/GenBank/DDBJ whole genome shotgun (WGS) entry which is preliminary data.</text>
</comment>
<name>A0ACC1LFM2_9FUNG</name>
<reference evidence="1" key="1">
    <citation type="submission" date="2022-07" db="EMBL/GenBank/DDBJ databases">
        <title>Phylogenomic reconstructions and comparative analyses of Kickxellomycotina fungi.</title>
        <authorList>
            <person name="Reynolds N.K."/>
            <person name="Stajich J.E."/>
            <person name="Barry K."/>
            <person name="Grigoriev I.V."/>
            <person name="Crous P."/>
            <person name="Smith M.E."/>
        </authorList>
    </citation>
    <scope>NUCLEOTIDE SEQUENCE</scope>
    <source>
        <strain evidence="1">BCRC 34780</strain>
    </source>
</reference>
<keyword evidence="1" id="KW-0378">Hydrolase</keyword>
<dbReference type="EMBL" id="JANBUN010000126">
    <property type="protein sequence ID" value="KAJ2806614.1"/>
    <property type="molecule type" value="Genomic_DNA"/>
</dbReference>
<gene>
    <name evidence="1" type="primary">HRQ1</name>
    <name evidence="1" type="ORF">H4R21_000794</name>
</gene>
<keyword evidence="2" id="KW-1185">Reference proteome</keyword>
<evidence type="ECO:0000313" key="2">
    <source>
        <dbReference type="Proteomes" id="UP001140087"/>
    </source>
</evidence>
<sequence length="914" mass="96869">MEGCLDRLGRALAALATMSVFLEHKRGADSDERQPIALSAVAGAVRQSTGCELAAEDLAALRGVLGSGMLELVRLPDGGGEVGFCLHRPTAAAALGRKRRRTAQASPVQVVAEILAAFKEGADTVRRRQEREQRPLEDMLAELAAANMPAAAAPAPAIPSTPRTVAEFLASLQQAPFYGGQIVDEAAHTIDAAAAQFGDPTAEIDECVWEALASRGVDRLYAHQAAALDHILLGEAGQSTVVATATASGKSAVFQMAALQLLVRDRAARILLVFPTKALAQDQAAAMADLLARVPALAGLQACVLDGDTPGRRDGSDERRRIRQSASVVLTNPDTLHQAMLPNGAWAPFWARLALVVLDELHVYHGRFGQHMALVLARLRRLCAPRFAAFSATSADPAAHMRALTHEPAVAAVCADGAPRGRRDLLLWDAARATAAAPQPQSDVALVAAHVLQCGLRGIVFCKQRQTCELVVRELRECLAPELRDAVVGYRGGYTPAERRSIEQRLFGGELRLVVATSALELGIDVGALDVVLMLGVPVSAASLWQQAGRAGRRQRAALAIVLATAAPLDRAIVADPSGLFTRTPPPVHIAADPAVTRAHLHCAAFERPLAPDEPMLTAAAPDHGLVWDRLTGRWCCALAYKPWPPLRVPIRGAPHTAWLVVVAASHRLLEELDASHALLALYEGGILMHQGRSFSIDRVDPENRLALVSPANVSWFTRPRARHTTTPVRTDSTAPLAPDLTVCHGALELRVAVLGYRCIDAQSRRVVDTVDHASPALTAATTGLWIDLPPTVARSLAEHGVEAAIHAAQHALLAAVAATAGCDPAALATECKSPLARAPRSPRLVVYEAAPADNGPTARALDDPAAVVRSALARIAECACSDGCPSCVHLARCREQNLCTSKPGALQLLRLLC</sequence>
<keyword evidence="1" id="KW-0547">Nucleotide-binding</keyword>
<accession>A0ACC1LFM2</accession>
<dbReference type="Proteomes" id="UP001140087">
    <property type="component" value="Unassembled WGS sequence"/>
</dbReference>
<organism evidence="1 2">
    <name type="scientific">Coemansia helicoidea</name>
    <dbReference type="NCBI Taxonomy" id="1286919"/>
    <lineage>
        <taxon>Eukaryota</taxon>
        <taxon>Fungi</taxon>
        <taxon>Fungi incertae sedis</taxon>
        <taxon>Zoopagomycota</taxon>
        <taxon>Kickxellomycotina</taxon>
        <taxon>Kickxellomycetes</taxon>
        <taxon>Kickxellales</taxon>
        <taxon>Kickxellaceae</taxon>
        <taxon>Coemansia</taxon>
    </lineage>
</organism>
<protein>
    <submittedName>
        <fullName evidence="1">ATP-dependent 3'-5' DNA helicase</fullName>
    </submittedName>
</protein>
<keyword evidence="1" id="KW-0347">Helicase</keyword>
<evidence type="ECO:0000313" key="1">
    <source>
        <dbReference type="EMBL" id="KAJ2806614.1"/>
    </source>
</evidence>
<proteinExistence type="predicted"/>